<evidence type="ECO:0000256" key="6">
    <source>
        <dbReference type="SAM" id="Phobius"/>
    </source>
</evidence>
<reference evidence="10" key="1">
    <citation type="journal article" date="2019" name="Int. J. Syst. Evol. Microbiol.">
        <title>The Global Catalogue of Microorganisms (GCM) 10K type strain sequencing project: providing services to taxonomists for standard genome sequencing and annotation.</title>
        <authorList>
            <consortium name="The Broad Institute Genomics Platform"/>
            <consortium name="The Broad Institute Genome Sequencing Center for Infectious Disease"/>
            <person name="Wu L."/>
            <person name="Ma J."/>
        </authorList>
    </citation>
    <scope>NUCLEOTIDE SEQUENCE [LARGE SCALE GENOMIC DNA]</scope>
    <source>
        <strain evidence="10">JCM 15572</strain>
    </source>
</reference>
<evidence type="ECO:0008006" key="11">
    <source>
        <dbReference type="Google" id="ProtNLM"/>
    </source>
</evidence>
<dbReference type="EMBL" id="BAAAPH010000010">
    <property type="protein sequence ID" value="GAA1575886.1"/>
    <property type="molecule type" value="Genomic_DNA"/>
</dbReference>
<name>A0ABP4P9T8_9ACTN</name>
<feature type="region of interest" description="Disordered" evidence="5">
    <location>
        <begin position="62"/>
        <end position="111"/>
    </location>
</feature>
<gene>
    <name evidence="9" type="ORF">GCM10009804_35810</name>
</gene>
<organism evidence="9 10">
    <name type="scientific">Kribbella hippodromi</name>
    <dbReference type="NCBI Taxonomy" id="434347"/>
    <lineage>
        <taxon>Bacteria</taxon>
        <taxon>Bacillati</taxon>
        <taxon>Actinomycetota</taxon>
        <taxon>Actinomycetes</taxon>
        <taxon>Propionibacteriales</taxon>
        <taxon>Kribbellaceae</taxon>
        <taxon>Kribbella</taxon>
    </lineage>
</organism>
<evidence type="ECO:0000256" key="4">
    <source>
        <dbReference type="ARBA" id="ARBA00023239"/>
    </source>
</evidence>
<accession>A0ABP4P9T8</accession>
<proteinExistence type="predicted"/>
<dbReference type="InterPro" id="IPR008929">
    <property type="entry name" value="Chondroitin_lyas"/>
</dbReference>
<feature type="transmembrane region" description="Helical" evidence="6">
    <location>
        <begin position="36"/>
        <end position="58"/>
    </location>
</feature>
<dbReference type="PANTHER" id="PTHR39210:SF1">
    <property type="entry name" value="HEPARIN-SULFATE LYASE"/>
    <property type="match status" value="1"/>
</dbReference>
<evidence type="ECO:0000259" key="8">
    <source>
        <dbReference type="Pfam" id="PF16889"/>
    </source>
</evidence>
<evidence type="ECO:0000313" key="9">
    <source>
        <dbReference type="EMBL" id="GAA1575886.1"/>
    </source>
</evidence>
<sequence length="685" mass="74178">MPDATFDVPGVVYGVGVPAGGEGVESQQRRRFGRTVALTLACVLVCAVAFAGAVFVLMPGARDRSTPSAATGSPTPSKPTPTSTTEPTLPGSTDEPLPGVDTPATAAPSTPVAVTGTYECPGFSGIESKVPLPMLMNDTFAWGDDPPYKVGTGNGDINWRSDPYKKPSWYMWLHSLRWLGKGIQAGQNGDRKALRHVLAIIRDWVQDNPYSWKGDVGAWEATMHRTNVLLCTRQAVLTGLHVKTLPAQYAWLDKALIDHAQFMIANFSGLSNHGTDESIALFGVGCTLKRPDLKKLAVDRLTQAITTAIDPQGSTNEQSVGYAMFNYTLWGRATTALQRCGSDPGPVISQRRQALAEWLALATKSTGYLQQVGDAVRQKAVGAAGTSLDYAASSGKKGAKPPKRAAVFDAGYVFGRTGWGETRPFADESTYSIRYGPARQLHGHDDHMSLTYSSHGRDILIDPGHSGYQLDKWQAWSKSQAAHNVMTIPSAQTASVETRLLRAAIAPAWESYSLSDSPAPDVTRKRDVLVLKDPDLVITLDRGQSASDQRYETLWHLAPEQKVTIQSPTTAVATKPGDKSKTYLLQIPYQQQPPADGITVVQGQQDPVQGWYYPDIFHRQAAPVVKFNRNGSTATILSAIVPANSTETVSYTTRTAGSMYFVDLTVGTRKTTIRIADDGRLTRIK</sequence>
<protein>
    <recommendedName>
        <fullName evidence="11">Heparinase II/III-like protein</fullName>
    </recommendedName>
</protein>
<dbReference type="Gene3D" id="1.50.10.100">
    <property type="entry name" value="Chondroitin AC/alginate lyase"/>
    <property type="match status" value="1"/>
</dbReference>
<evidence type="ECO:0000259" key="7">
    <source>
        <dbReference type="Pfam" id="PF07940"/>
    </source>
</evidence>
<evidence type="ECO:0000313" key="10">
    <source>
        <dbReference type="Proteomes" id="UP001501705"/>
    </source>
</evidence>
<evidence type="ECO:0000256" key="1">
    <source>
        <dbReference type="ARBA" id="ARBA00004418"/>
    </source>
</evidence>
<comment type="subcellular location">
    <subcellularLocation>
        <location evidence="1">Periplasm</location>
    </subcellularLocation>
</comment>
<evidence type="ECO:0000256" key="2">
    <source>
        <dbReference type="ARBA" id="ARBA00022729"/>
    </source>
</evidence>
<keyword evidence="2" id="KW-0732">Signal</keyword>
<feature type="compositionally biased region" description="Low complexity" evidence="5">
    <location>
        <begin position="100"/>
        <end position="111"/>
    </location>
</feature>
<comment type="caution">
    <text evidence="9">The sequence shown here is derived from an EMBL/GenBank/DDBJ whole genome shotgun (WGS) entry which is preliminary data.</text>
</comment>
<keyword evidence="6" id="KW-0472">Membrane</keyword>
<feature type="domain" description="Heparin-sulfate lyase N-terminal" evidence="8">
    <location>
        <begin position="148"/>
        <end position="323"/>
    </location>
</feature>
<evidence type="ECO:0000256" key="3">
    <source>
        <dbReference type="ARBA" id="ARBA00022764"/>
    </source>
</evidence>
<keyword evidence="10" id="KW-1185">Reference proteome</keyword>
<feature type="domain" description="Heparinase II/III-like C-terminal" evidence="7">
    <location>
        <begin position="416"/>
        <end position="581"/>
    </location>
</feature>
<dbReference type="PANTHER" id="PTHR39210">
    <property type="entry name" value="HEPARIN-SULFATE LYASE"/>
    <property type="match status" value="1"/>
</dbReference>
<dbReference type="Gene3D" id="2.70.98.70">
    <property type="match status" value="1"/>
</dbReference>
<keyword evidence="6" id="KW-0812">Transmembrane</keyword>
<evidence type="ECO:0000256" key="5">
    <source>
        <dbReference type="SAM" id="MobiDB-lite"/>
    </source>
</evidence>
<dbReference type="Proteomes" id="UP001501705">
    <property type="component" value="Unassembled WGS sequence"/>
</dbReference>
<dbReference type="Pfam" id="PF16889">
    <property type="entry name" value="Hepar_II_III_N"/>
    <property type="match status" value="1"/>
</dbReference>
<dbReference type="InterPro" id="IPR031680">
    <property type="entry name" value="Hepar_II_III_N"/>
</dbReference>
<dbReference type="Pfam" id="PF07940">
    <property type="entry name" value="Hepar_II_III_C"/>
    <property type="match status" value="1"/>
</dbReference>
<dbReference type="InterPro" id="IPR012480">
    <property type="entry name" value="Hepar_II_III_C"/>
</dbReference>
<feature type="compositionally biased region" description="Low complexity" evidence="5">
    <location>
        <begin position="66"/>
        <end position="93"/>
    </location>
</feature>
<keyword evidence="6" id="KW-1133">Transmembrane helix</keyword>
<keyword evidence="4" id="KW-0456">Lyase</keyword>
<keyword evidence="3" id="KW-0574">Periplasm</keyword>
<dbReference type="SUPFAM" id="SSF48230">
    <property type="entry name" value="Chondroitin AC/alginate lyase"/>
    <property type="match status" value="1"/>
</dbReference>